<proteinExistence type="predicted"/>
<dbReference type="Pfam" id="PF01381">
    <property type="entry name" value="HTH_3"/>
    <property type="match status" value="1"/>
</dbReference>
<dbReference type="CDD" id="cd00093">
    <property type="entry name" value="HTH_XRE"/>
    <property type="match status" value="1"/>
</dbReference>
<keyword evidence="3" id="KW-1185">Reference proteome</keyword>
<evidence type="ECO:0000313" key="2">
    <source>
        <dbReference type="EMBL" id="MBB6118249.1"/>
    </source>
</evidence>
<comment type="caution">
    <text evidence="2">The sequence shown here is derived from an EMBL/GenBank/DDBJ whole genome shotgun (WGS) entry which is preliminary data.</text>
</comment>
<dbReference type="Gene3D" id="1.10.260.40">
    <property type="entry name" value="lambda repressor-like DNA-binding domains"/>
    <property type="match status" value="1"/>
</dbReference>
<name>A0A841IHN3_9ACTN</name>
<dbReference type="EMBL" id="JACHJO010000001">
    <property type="protein sequence ID" value="MBB6118249.1"/>
    <property type="molecule type" value="Genomic_DNA"/>
</dbReference>
<protein>
    <submittedName>
        <fullName evidence="2">Transcriptional regulator with XRE-family HTH domain</fullName>
    </submittedName>
</protein>
<evidence type="ECO:0000259" key="1">
    <source>
        <dbReference type="PROSITE" id="PS50943"/>
    </source>
</evidence>
<organism evidence="2 3">
    <name type="scientific">Nocardiopsis algeriensis</name>
    <dbReference type="NCBI Taxonomy" id="1478215"/>
    <lineage>
        <taxon>Bacteria</taxon>
        <taxon>Bacillati</taxon>
        <taxon>Actinomycetota</taxon>
        <taxon>Actinomycetes</taxon>
        <taxon>Streptosporangiales</taxon>
        <taxon>Nocardiopsidaceae</taxon>
        <taxon>Nocardiopsis</taxon>
    </lineage>
</organism>
<dbReference type="PROSITE" id="PS50943">
    <property type="entry name" value="HTH_CROC1"/>
    <property type="match status" value="1"/>
</dbReference>
<accession>A0A841IHN3</accession>
<dbReference type="GO" id="GO:0003677">
    <property type="term" value="F:DNA binding"/>
    <property type="evidence" value="ECO:0007669"/>
    <property type="project" value="InterPro"/>
</dbReference>
<feature type="domain" description="HTH cro/C1-type" evidence="1">
    <location>
        <begin position="15"/>
        <end position="68"/>
    </location>
</feature>
<dbReference type="SUPFAM" id="SSF47413">
    <property type="entry name" value="lambda repressor-like DNA-binding domains"/>
    <property type="match status" value="1"/>
</dbReference>
<dbReference type="InterPro" id="IPR001387">
    <property type="entry name" value="Cro/C1-type_HTH"/>
</dbReference>
<sequence>MPDQGSHDRTVADRLVELRRRRGLTQEGLAEQAGISVGVIRKIEQGGTARIENYHRIARTLGVRTVWFMTPEAPAPRVDDQRDAVLADIRSAVNPPLGLRGRLYPDDDVPPDLGLLERAVASVAAHYQADRYDDVARLSPALVRSAHAHVALLEGDEKNEAIRLRSDALQLTARYLIQIREHDLSLIALRDALADALAVGDQGLAAACIGEQGWALIRQGRFDEVERLCADTADALEPSKLSKAGKDTVAAWGYILMRAGAAAVRNNRPDAAREYQELAQTAGEFVGDEIATAGHMRFGRATALMNGMQNELIADRPDRALEMVEEIRPRQGQTTANTQQRYALDQAAAHLRLRDVERTTEIMLGLKSRAPSWFRQQQAARDIAEDLLEQAKRMPSSGQREVAEFLGVT</sequence>
<dbReference type="AlphaFoldDB" id="A0A841IHN3"/>
<dbReference type="Proteomes" id="UP000536604">
    <property type="component" value="Unassembled WGS sequence"/>
</dbReference>
<reference evidence="2 3" key="1">
    <citation type="submission" date="2020-08" db="EMBL/GenBank/DDBJ databases">
        <title>Genomic Encyclopedia of Type Strains, Phase III (KMG-III): the genomes of soil and plant-associated and newly described type strains.</title>
        <authorList>
            <person name="Whitman W."/>
        </authorList>
    </citation>
    <scope>NUCLEOTIDE SEQUENCE [LARGE SCALE GENOMIC DNA]</scope>
    <source>
        <strain evidence="2 3">CECT 8712</strain>
    </source>
</reference>
<gene>
    <name evidence="2" type="ORF">FHS13_000177</name>
</gene>
<evidence type="ECO:0000313" key="3">
    <source>
        <dbReference type="Proteomes" id="UP000536604"/>
    </source>
</evidence>
<dbReference type="InterPro" id="IPR010982">
    <property type="entry name" value="Lambda_DNA-bd_dom_sf"/>
</dbReference>
<dbReference type="RefSeq" id="WP_343064855.1">
    <property type="nucleotide sequence ID" value="NZ_JACHJO010000001.1"/>
</dbReference>
<dbReference type="SMART" id="SM00530">
    <property type="entry name" value="HTH_XRE"/>
    <property type="match status" value="1"/>
</dbReference>